<accession>A0ABU5FBH0</accession>
<comment type="caution">
    <text evidence="3">The sequence shown here is derived from an EMBL/GenBank/DDBJ whole genome shotgun (WGS) entry which is preliminary data.</text>
</comment>
<dbReference type="PANTHER" id="PTHR30093">
    <property type="entry name" value="GENERAL SECRETION PATHWAY PROTEIN G"/>
    <property type="match status" value="1"/>
</dbReference>
<evidence type="ECO:0000313" key="3">
    <source>
        <dbReference type="EMBL" id="MDY3563174.1"/>
    </source>
</evidence>
<feature type="domain" description="DUF1559" evidence="2">
    <location>
        <begin position="37"/>
        <end position="352"/>
    </location>
</feature>
<dbReference type="InterPro" id="IPR011453">
    <property type="entry name" value="DUF1559"/>
</dbReference>
<evidence type="ECO:0000259" key="2">
    <source>
        <dbReference type="Pfam" id="PF07596"/>
    </source>
</evidence>
<gene>
    <name evidence="3" type="ORF">R5W23_004673</name>
</gene>
<dbReference type="InterPro" id="IPR012902">
    <property type="entry name" value="N_methyl_site"/>
</dbReference>
<dbReference type="InterPro" id="IPR027558">
    <property type="entry name" value="Pre_pil_HX9DG_C"/>
</dbReference>
<keyword evidence="1" id="KW-1133">Transmembrane helix</keyword>
<dbReference type="Pfam" id="PF07963">
    <property type="entry name" value="N_methyl"/>
    <property type="match status" value="1"/>
</dbReference>
<dbReference type="RefSeq" id="WP_320689416.1">
    <property type="nucleotide sequence ID" value="NZ_JAXBLV010000233.1"/>
</dbReference>
<proteinExistence type="predicted"/>
<dbReference type="InterPro" id="IPR045584">
    <property type="entry name" value="Pilin-like"/>
</dbReference>
<keyword evidence="1" id="KW-0472">Membrane</keyword>
<dbReference type="NCBIfam" id="TIGR02532">
    <property type="entry name" value="IV_pilin_GFxxxE"/>
    <property type="match status" value="1"/>
</dbReference>
<reference evidence="4" key="1">
    <citation type="journal article" date="2023" name="Mar. Drugs">
        <title>Gemmata algarum, a Novel Planctomycete Isolated from an Algal Mat, Displays Antimicrobial Activity.</title>
        <authorList>
            <person name="Kumar G."/>
            <person name="Kallscheuer N."/>
            <person name="Kashif M."/>
            <person name="Ahamad S."/>
            <person name="Jagadeeshwari U."/>
            <person name="Pannikurungottu S."/>
            <person name="Haufschild T."/>
            <person name="Kabuu M."/>
            <person name="Sasikala C."/>
            <person name="Jogler C."/>
            <person name="Ramana C."/>
        </authorList>
    </citation>
    <scope>NUCLEOTIDE SEQUENCE [LARGE SCALE GENOMIC DNA]</scope>
    <source>
        <strain evidence="4">JC673</strain>
    </source>
</reference>
<dbReference type="EMBL" id="JAXBLV010000233">
    <property type="protein sequence ID" value="MDY3563174.1"/>
    <property type="molecule type" value="Genomic_DNA"/>
</dbReference>
<evidence type="ECO:0000256" key="1">
    <source>
        <dbReference type="SAM" id="Phobius"/>
    </source>
</evidence>
<name>A0ABU5FBH0_9BACT</name>
<dbReference type="Pfam" id="PF07596">
    <property type="entry name" value="SBP_bac_10"/>
    <property type="match status" value="1"/>
</dbReference>
<protein>
    <submittedName>
        <fullName evidence="3">DUF1559 domain-containing protein</fullName>
    </submittedName>
</protein>
<sequence>MDPRRRFVSRFGFTLIELLVVIAIIAILIGLLLPAVQKVREAAARMQCSNNLKQIGLAFMNFEGANQYFPQGPYDSDPRIESPLSKYDEQPPAYGGTPCCNASHPDGWNQFFRILPYIEQDNVYKLADFGTAPPNSINSTQVGQSLVKTYYCPSRRSPALYIGGGTGGQTGSTGTGRLDYAGCAGIFQGSRVEWSGSAPTNDLWLGIPPAPTGFGAEADERATPNLGNTSGRKGYIVNSARGAKRRLADVTDGTSNSIMVAEKTIAVGREGAEGGDNEPWHNSGWDEDNIRWHFAPSHDSDVAKSPPCFPPGTSGCSGSSIWRRNFGSRHTGGMNAVFGDGSVKFIRFGVDPETFMRACAIDDGGTFNPDNL</sequence>
<feature type="transmembrane region" description="Helical" evidence="1">
    <location>
        <begin position="12"/>
        <end position="36"/>
    </location>
</feature>
<dbReference type="Proteomes" id="UP001272242">
    <property type="component" value="Unassembled WGS sequence"/>
</dbReference>
<evidence type="ECO:0000313" key="4">
    <source>
        <dbReference type="Proteomes" id="UP001272242"/>
    </source>
</evidence>
<dbReference type="Gene3D" id="3.30.700.10">
    <property type="entry name" value="Glycoprotein, Type 4 Pilin"/>
    <property type="match status" value="1"/>
</dbReference>
<keyword evidence="4" id="KW-1185">Reference proteome</keyword>
<dbReference type="SUPFAM" id="SSF54523">
    <property type="entry name" value="Pili subunits"/>
    <property type="match status" value="1"/>
</dbReference>
<keyword evidence="1" id="KW-0812">Transmembrane</keyword>
<dbReference type="PANTHER" id="PTHR30093:SF2">
    <property type="entry name" value="TYPE II SECRETION SYSTEM PROTEIN H"/>
    <property type="match status" value="1"/>
</dbReference>
<dbReference type="NCBIfam" id="TIGR04294">
    <property type="entry name" value="pre_pil_HX9DG"/>
    <property type="match status" value="1"/>
</dbReference>
<organism evidence="3 4">
    <name type="scientific">Gemmata algarum</name>
    <dbReference type="NCBI Taxonomy" id="2975278"/>
    <lineage>
        <taxon>Bacteria</taxon>
        <taxon>Pseudomonadati</taxon>
        <taxon>Planctomycetota</taxon>
        <taxon>Planctomycetia</taxon>
        <taxon>Gemmatales</taxon>
        <taxon>Gemmataceae</taxon>
        <taxon>Gemmata</taxon>
    </lineage>
</organism>